<comment type="caution">
    <text evidence="2">The sequence shown here is derived from an EMBL/GenBank/DDBJ whole genome shotgun (WGS) entry which is preliminary data.</text>
</comment>
<feature type="compositionally biased region" description="Low complexity" evidence="1">
    <location>
        <begin position="139"/>
        <end position="148"/>
    </location>
</feature>
<feature type="region of interest" description="Disordered" evidence="1">
    <location>
        <begin position="135"/>
        <end position="157"/>
    </location>
</feature>
<dbReference type="EMBL" id="NCVQ01000009">
    <property type="protein sequence ID" value="PWZ09636.1"/>
    <property type="molecule type" value="Genomic_DNA"/>
</dbReference>
<dbReference type="Proteomes" id="UP000251960">
    <property type="component" value="Chromosome 8"/>
</dbReference>
<feature type="region of interest" description="Disordered" evidence="1">
    <location>
        <begin position="1"/>
        <end position="68"/>
    </location>
</feature>
<accession>A0A3L6DLZ1</accession>
<feature type="compositionally biased region" description="Basic and acidic residues" evidence="1">
    <location>
        <begin position="28"/>
        <end position="38"/>
    </location>
</feature>
<dbReference type="AlphaFoldDB" id="A0A3L6DLZ1"/>
<organism evidence="2">
    <name type="scientific">Zea mays</name>
    <name type="common">Maize</name>
    <dbReference type="NCBI Taxonomy" id="4577"/>
    <lineage>
        <taxon>Eukaryota</taxon>
        <taxon>Viridiplantae</taxon>
        <taxon>Streptophyta</taxon>
        <taxon>Embryophyta</taxon>
        <taxon>Tracheophyta</taxon>
        <taxon>Spermatophyta</taxon>
        <taxon>Magnoliopsida</taxon>
        <taxon>Liliopsida</taxon>
        <taxon>Poales</taxon>
        <taxon>Poaceae</taxon>
        <taxon>PACMAD clade</taxon>
        <taxon>Panicoideae</taxon>
        <taxon>Andropogonodae</taxon>
        <taxon>Andropogoneae</taxon>
        <taxon>Tripsacinae</taxon>
        <taxon>Zea</taxon>
    </lineage>
</organism>
<gene>
    <name evidence="2" type="ORF">Zm00014a_034988</name>
</gene>
<name>A0A3L6DLZ1_MAIZE</name>
<evidence type="ECO:0000256" key="1">
    <source>
        <dbReference type="SAM" id="MobiDB-lite"/>
    </source>
</evidence>
<protein>
    <submittedName>
        <fullName evidence="2">Uncharacterized protein</fullName>
    </submittedName>
</protein>
<sequence length="157" mass="16034">MRTLHFASVGVNFPPPPPPEEEEDDDDVRTTDRGDRPRPRPRAGAGSASGAGAGAAAAGAGAGLASPTETPAQLTRTLMLLDLDRPIWNPTLASICADITWDFLDLSAAAWTGSMVDAAVDAAARMTVVLPAGCRNPGTTASPTSAPPEAKDTAMSP</sequence>
<reference evidence="2" key="1">
    <citation type="journal article" date="2018" name="Nat. Genet.">
        <title>Extensive intraspecific gene order and gene structural variations between Mo17 and other maize genomes.</title>
        <authorList>
            <person name="Sun S."/>
            <person name="Zhou Y."/>
            <person name="Chen J."/>
            <person name="Shi J."/>
            <person name="Zhao H."/>
            <person name="Zhao H."/>
            <person name="Song W."/>
            <person name="Zhang M."/>
            <person name="Cui Y."/>
            <person name="Dong X."/>
            <person name="Liu H."/>
            <person name="Ma X."/>
            <person name="Jiao Y."/>
            <person name="Wang B."/>
            <person name="Wei X."/>
            <person name="Stein J.C."/>
            <person name="Glaubitz J.C."/>
            <person name="Lu F."/>
            <person name="Yu G."/>
            <person name="Liang C."/>
            <person name="Fengler K."/>
            <person name="Li B."/>
            <person name="Rafalski A."/>
            <person name="Schnable P.S."/>
            <person name="Ware D.H."/>
            <person name="Buckler E.S."/>
            <person name="Lai J."/>
        </authorList>
    </citation>
    <scope>NUCLEOTIDE SEQUENCE [LARGE SCALE GENOMIC DNA]</scope>
    <source>
        <tissue evidence="2">Seedling</tissue>
    </source>
</reference>
<evidence type="ECO:0000313" key="2">
    <source>
        <dbReference type="EMBL" id="PWZ09636.1"/>
    </source>
</evidence>
<proteinExistence type="predicted"/>